<dbReference type="EMBL" id="QRYW01000003">
    <property type="protein sequence ID" value="RGV30154.1"/>
    <property type="molecule type" value="Genomic_DNA"/>
</dbReference>
<dbReference type="InterPro" id="IPR012944">
    <property type="entry name" value="SusD_RagB_dom"/>
</dbReference>
<feature type="domain" description="RagB/SusD" evidence="6">
    <location>
        <begin position="358"/>
        <end position="485"/>
    </location>
</feature>
<protein>
    <submittedName>
        <fullName evidence="8">RagB/SusD family nutrient uptake outer membrane protein</fullName>
    </submittedName>
</protein>
<dbReference type="Pfam" id="PF14322">
    <property type="entry name" value="SusD-like_3"/>
    <property type="match status" value="1"/>
</dbReference>
<comment type="caution">
    <text evidence="8">The sequence shown here is derived from an EMBL/GenBank/DDBJ whole genome shotgun (WGS) entry which is preliminary data.</text>
</comment>
<gene>
    <name evidence="8" type="ORF">DWW24_01745</name>
</gene>
<keyword evidence="4" id="KW-0472">Membrane</keyword>
<dbReference type="Proteomes" id="UP000283426">
    <property type="component" value="Unassembled WGS sequence"/>
</dbReference>
<evidence type="ECO:0000313" key="9">
    <source>
        <dbReference type="Proteomes" id="UP000283426"/>
    </source>
</evidence>
<comment type="similarity">
    <text evidence="2">Belongs to the SusD family.</text>
</comment>
<dbReference type="GO" id="GO:0009279">
    <property type="term" value="C:cell outer membrane"/>
    <property type="evidence" value="ECO:0007669"/>
    <property type="project" value="UniProtKB-SubCell"/>
</dbReference>
<evidence type="ECO:0000259" key="7">
    <source>
        <dbReference type="Pfam" id="PF14322"/>
    </source>
</evidence>
<dbReference type="AlphaFoldDB" id="A0A412WSL5"/>
<name>A0A412WSL5_9BACT</name>
<evidence type="ECO:0000256" key="4">
    <source>
        <dbReference type="ARBA" id="ARBA00023136"/>
    </source>
</evidence>
<evidence type="ECO:0000313" key="8">
    <source>
        <dbReference type="EMBL" id="RGV30154.1"/>
    </source>
</evidence>
<organism evidence="8 9">
    <name type="scientific">Odoribacter splanchnicus</name>
    <dbReference type="NCBI Taxonomy" id="28118"/>
    <lineage>
        <taxon>Bacteria</taxon>
        <taxon>Pseudomonadati</taxon>
        <taxon>Bacteroidota</taxon>
        <taxon>Bacteroidia</taxon>
        <taxon>Bacteroidales</taxon>
        <taxon>Odoribacteraceae</taxon>
        <taxon>Odoribacter</taxon>
    </lineage>
</organism>
<keyword evidence="5" id="KW-0998">Cell outer membrane</keyword>
<dbReference type="InterPro" id="IPR033985">
    <property type="entry name" value="SusD-like_N"/>
</dbReference>
<comment type="subcellular location">
    <subcellularLocation>
        <location evidence="1">Cell outer membrane</location>
    </subcellularLocation>
</comment>
<evidence type="ECO:0000256" key="5">
    <source>
        <dbReference type="ARBA" id="ARBA00023237"/>
    </source>
</evidence>
<feature type="domain" description="SusD-like N-terminal" evidence="7">
    <location>
        <begin position="22"/>
        <end position="224"/>
    </location>
</feature>
<evidence type="ECO:0000256" key="1">
    <source>
        <dbReference type="ARBA" id="ARBA00004442"/>
    </source>
</evidence>
<evidence type="ECO:0000256" key="2">
    <source>
        <dbReference type="ARBA" id="ARBA00006275"/>
    </source>
</evidence>
<evidence type="ECO:0000256" key="3">
    <source>
        <dbReference type="ARBA" id="ARBA00022729"/>
    </source>
</evidence>
<sequence length="486" mass="55788">MKILYILPLVWMLVFTSCNSDFLDREPSNKYTDDILLTSTEGGMMLLNGTLRRTYISYESHAQYGQKAVDIMTDMLGEDYYTGDGYWNNYESWYSWLAHRSANDEDNKFVWMYYYGTIDNMNLLLAHVDAMKGEQKERDNLKGQAYAFRAHSYFKLVQLYAERYKPEGRNTQLGIPVYTHPTTEGKARSTVEDVYTRINTDLDSAMMLLTEGRIHISHFNLNVAQGIKAEVLLTMGKYKEAAKMAHEARQGFGLMPQELFAAGFNSVNNPEWMWGMQIKVDQSTIYASYFSNTDPCSIGYNELGNEKRINSQLYNAMNDSDVRKSVCVGADGATLECDNGEFEVPPYTVNKFRLPSYANWSGDYCYMRAAEMYLIEAEGLARSDQSREAAKVLYELVSARDPKYKLPDVTGNALVEEVMLQRRLELLGEGFRFMDMKRLNLSLDRTDKGHEETFLKPAKVDAGDIRWQFLIPTQEMTSNPNMVQND</sequence>
<dbReference type="SUPFAM" id="SSF48452">
    <property type="entry name" value="TPR-like"/>
    <property type="match status" value="1"/>
</dbReference>
<dbReference type="PROSITE" id="PS51257">
    <property type="entry name" value="PROKAR_LIPOPROTEIN"/>
    <property type="match status" value="1"/>
</dbReference>
<reference evidence="8 9" key="1">
    <citation type="submission" date="2018-08" db="EMBL/GenBank/DDBJ databases">
        <title>A genome reference for cultivated species of the human gut microbiota.</title>
        <authorList>
            <person name="Zou Y."/>
            <person name="Xue W."/>
            <person name="Luo G."/>
        </authorList>
    </citation>
    <scope>NUCLEOTIDE SEQUENCE [LARGE SCALE GENOMIC DNA]</scope>
    <source>
        <strain evidence="8 9">AF14-6AC</strain>
    </source>
</reference>
<proteinExistence type="inferred from homology"/>
<evidence type="ECO:0000259" key="6">
    <source>
        <dbReference type="Pfam" id="PF07980"/>
    </source>
</evidence>
<dbReference type="Gene3D" id="1.25.40.390">
    <property type="match status" value="1"/>
</dbReference>
<accession>A0A412WSL5</accession>
<keyword evidence="3" id="KW-0732">Signal</keyword>
<dbReference type="Pfam" id="PF07980">
    <property type="entry name" value="SusD_RagB"/>
    <property type="match status" value="1"/>
</dbReference>
<dbReference type="InterPro" id="IPR011990">
    <property type="entry name" value="TPR-like_helical_dom_sf"/>
</dbReference>
<dbReference type="RefSeq" id="WP_118107114.1">
    <property type="nucleotide sequence ID" value="NZ_QRYW01000003.1"/>
</dbReference>